<gene>
    <name evidence="1" type="ORF">MRB53_033844</name>
</gene>
<dbReference type="Proteomes" id="UP001234297">
    <property type="component" value="Chromosome 11"/>
</dbReference>
<evidence type="ECO:0000313" key="1">
    <source>
        <dbReference type="EMBL" id="KAJ8625314.1"/>
    </source>
</evidence>
<sequence>MGDGGKARMREGRGQGRRSDRGLGQERKSVREGDWARRGRDGQRAREKREKGSVTVLRACLGVMVREHRELSVREMIQMKSRELSRAENRAES</sequence>
<name>A0ACC2KVP8_PERAE</name>
<reference evidence="1 2" key="1">
    <citation type="journal article" date="2022" name="Hortic Res">
        <title>A haplotype resolved chromosomal level avocado genome allows analysis of novel avocado genes.</title>
        <authorList>
            <person name="Nath O."/>
            <person name="Fletcher S.J."/>
            <person name="Hayward A."/>
            <person name="Shaw L.M."/>
            <person name="Masouleh A.K."/>
            <person name="Furtado A."/>
            <person name="Henry R.J."/>
            <person name="Mitter N."/>
        </authorList>
    </citation>
    <scope>NUCLEOTIDE SEQUENCE [LARGE SCALE GENOMIC DNA]</scope>
    <source>
        <strain evidence="2">cv. Hass</strain>
    </source>
</reference>
<organism evidence="1 2">
    <name type="scientific">Persea americana</name>
    <name type="common">Avocado</name>
    <dbReference type="NCBI Taxonomy" id="3435"/>
    <lineage>
        <taxon>Eukaryota</taxon>
        <taxon>Viridiplantae</taxon>
        <taxon>Streptophyta</taxon>
        <taxon>Embryophyta</taxon>
        <taxon>Tracheophyta</taxon>
        <taxon>Spermatophyta</taxon>
        <taxon>Magnoliopsida</taxon>
        <taxon>Magnoliidae</taxon>
        <taxon>Laurales</taxon>
        <taxon>Lauraceae</taxon>
        <taxon>Persea</taxon>
    </lineage>
</organism>
<accession>A0ACC2KVP8</accession>
<evidence type="ECO:0000313" key="2">
    <source>
        <dbReference type="Proteomes" id="UP001234297"/>
    </source>
</evidence>
<comment type="caution">
    <text evidence="1">The sequence shown here is derived from an EMBL/GenBank/DDBJ whole genome shotgun (WGS) entry which is preliminary data.</text>
</comment>
<keyword evidence="2" id="KW-1185">Reference proteome</keyword>
<proteinExistence type="predicted"/>
<dbReference type="EMBL" id="CM056819">
    <property type="protein sequence ID" value="KAJ8625314.1"/>
    <property type="molecule type" value="Genomic_DNA"/>
</dbReference>
<protein>
    <submittedName>
        <fullName evidence="1">Uncharacterized protein</fullName>
    </submittedName>
</protein>